<dbReference type="Pfam" id="PF16655">
    <property type="entry name" value="PhoD_N"/>
    <property type="match status" value="1"/>
</dbReference>
<dbReference type="InterPro" id="IPR052900">
    <property type="entry name" value="Phospholipid_Metab_Enz"/>
</dbReference>
<organism evidence="4 5">
    <name type="scientific">Sandaracinus amylolyticus</name>
    <dbReference type="NCBI Taxonomy" id="927083"/>
    <lineage>
        <taxon>Bacteria</taxon>
        <taxon>Pseudomonadati</taxon>
        <taxon>Myxococcota</taxon>
        <taxon>Polyangia</taxon>
        <taxon>Polyangiales</taxon>
        <taxon>Sandaracinaceae</taxon>
        <taxon>Sandaracinus</taxon>
    </lineage>
</organism>
<feature type="region of interest" description="Disordered" evidence="1">
    <location>
        <begin position="33"/>
        <end position="79"/>
    </location>
</feature>
<feature type="domain" description="Phospholipase D N-terminal" evidence="3">
    <location>
        <begin position="93"/>
        <end position="181"/>
    </location>
</feature>
<dbReference type="KEGG" id="samy:DB32_001234"/>
<protein>
    <submittedName>
        <fullName evidence="4">Phosphodiesterase/alkaline phosphatase D</fullName>
    </submittedName>
</protein>
<dbReference type="Gene3D" id="2.60.40.380">
    <property type="entry name" value="Purple acid phosphatase-like, N-terminal"/>
    <property type="match status" value="1"/>
</dbReference>
<dbReference type="PROSITE" id="PS51318">
    <property type="entry name" value="TAT"/>
    <property type="match status" value="1"/>
</dbReference>
<dbReference type="SUPFAM" id="SSF56300">
    <property type="entry name" value="Metallo-dependent phosphatases"/>
    <property type="match status" value="1"/>
</dbReference>
<evidence type="ECO:0000313" key="5">
    <source>
        <dbReference type="Proteomes" id="UP000034883"/>
    </source>
</evidence>
<evidence type="ECO:0000259" key="2">
    <source>
        <dbReference type="Pfam" id="PF09423"/>
    </source>
</evidence>
<dbReference type="InterPro" id="IPR006311">
    <property type="entry name" value="TAT_signal"/>
</dbReference>
<evidence type="ECO:0000313" key="4">
    <source>
        <dbReference type="EMBL" id="AKF04085.1"/>
    </source>
</evidence>
<sequence>MSEPSDRDDERSETKQTRREFLGAAVVAAVGLGTGCGGGSTGADPDGGALARDARIQDDDASTEIDAGPPDSGVAPVDPPDDVTEAALAIFPLGVASGDATTTRAIVWTRYTGDRALELVVWEMDEGRYARTVHAAEVAPGEHGVVRVDVEALTPGARHRYVFFEIEAGERVARSPIGRLRAAPDGDVADVLRIGACSCTSNSREVATLAHAASREDLDVFLYLGDTTYNDGARSLAQYRDKWDESLSRAGYRAIRGATSGLSTWDDHEFDNDWNPETFDAAQLVAAKQTFFEHQPVRRDESAPDRVWKSMRWGRTAEIFVLDCRSERKPSTRRDENAEYLSRAQMDWLKAGLAASDAVFKILVNSVPIANFPTLFDAASNDRWEGYAAQRDEILGFIDDEAIPGVLWVAGDFHLASAQRVSPSGPGSAQVEILAGPGAQTGNPLAGILGGDQFDFQSTTNNYVVIDLDPATTRARVWWYDASGSAIETIEYPLG</sequence>
<dbReference type="Proteomes" id="UP000034883">
    <property type="component" value="Chromosome"/>
</dbReference>
<evidence type="ECO:0000259" key="3">
    <source>
        <dbReference type="Pfam" id="PF16655"/>
    </source>
</evidence>
<feature type="region of interest" description="Disordered" evidence="1">
    <location>
        <begin position="1"/>
        <end position="20"/>
    </location>
</feature>
<dbReference type="STRING" id="927083.DB32_001234"/>
<dbReference type="CDD" id="cd07389">
    <property type="entry name" value="MPP_PhoD"/>
    <property type="match status" value="1"/>
</dbReference>
<dbReference type="InterPro" id="IPR018946">
    <property type="entry name" value="PhoD-like_MPP"/>
</dbReference>
<proteinExistence type="predicted"/>
<dbReference type="EMBL" id="CP011125">
    <property type="protein sequence ID" value="AKF04085.1"/>
    <property type="molecule type" value="Genomic_DNA"/>
</dbReference>
<accession>A0A0F6YFV6</accession>
<reference evidence="4 5" key="1">
    <citation type="submission" date="2015-03" db="EMBL/GenBank/DDBJ databases">
        <title>Genome assembly of Sandaracinus amylolyticus DSM 53668.</title>
        <authorList>
            <person name="Sharma G."/>
            <person name="Subramanian S."/>
        </authorList>
    </citation>
    <scope>NUCLEOTIDE SEQUENCE [LARGE SCALE GENOMIC DNA]</scope>
    <source>
        <strain evidence="4 5">DSM 53668</strain>
    </source>
</reference>
<evidence type="ECO:0000256" key="1">
    <source>
        <dbReference type="SAM" id="MobiDB-lite"/>
    </source>
</evidence>
<dbReference type="InterPro" id="IPR032093">
    <property type="entry name" value="PhoD_N"/>
</dbReference>
<name>A0A0F6YFV6_9BACT</name>
<dbReference type="PANTHER" id="PTHR43606:SF1">
    <property type="entry name" value="PHOD-LIKE PHOSPHATASE METALLOPHOSPHATASE DOMAIN-CONTAINING PROTEIN"/>
    <property type="match status" value="1"/>
</dbReference>
<dbReference type="PANTHER" id="PTHR43606">
    <property type="entry name" value="PHOSPHATASE, PUTATIVE (AFU_ORTHOLOGUE AFUA_6G08710)-RELATED"/>
    <property type="match status" value="1"/>
</dbReference>
<gene>
    <name evidence="4" type="ORF">DB32_001234</name>
</gene>
<dbReference type="Pfam" id="PF09423">
    <property type="entry name" value="PhoD"/>
    <property type="match status" value="1"/>
</dbReference>
<dbReference type="Gene3D" id="3.60.21.70">
    <property type="entry name" value="PhoD-like phosphatase"/>
    <property type="match status" value="1"/>
</dbReference>
<dbReference type="AlphaFoldDB" id="A0A0F6YFV6"/>
<dbReference type="InterPro" id="IPR029052">
    <property type="entry name" value="Metallo-depent_PP-like"/>
</dbReference>
<keyword evidence="5" id="KW-1185">Reference proteome</keyword>
<feature type="domain" description="PhoD-like phosphatase metallophosphatase" evidence="2">
    <location>
        <begin position="197"/>
        <end position="437"/>
    </location>
</feature>
<dbReference type="InterPro" id="IPR038607">
    <property type="entry name" value="PhoD-like_sf"/>
</dbReference>